<evidence type="ECO:0000256" key="1">
    <source>
        <dbReference type="SAM" id="Phobius"/>
    </source>
</evidence>
<dbReference type="SUPFAM" id="SSF57184">
    <property type="entry name" value="Growth factor receptor domain"/>
    <property type="match status" value="1"/>
</dbReference>
<keyword evidence="2" id="KW-0732">Signal</keyword>
<dbReference type="RefSeq" id="XP_001436258.1">
    <property type="nucleotide sequence ID" value="XM_001436221.1"/>
</dbReference>
<feature type="chain" id="PRO_5002623259" description="TNFR-Cys domain-containing protein" evidence="2">
    <location>
        <begin position="24"/>
        <end position="3018"/>
    </location>
</feature>
<dbReference type="PANTHER" id="PTHR11319:SF35">
    <property type="entry name" value="OUTER MEMBRANE PROTEIN PMPC-RELATED"/>
    <property type="match status" value="1"/>
</dbReference>
<feature type="transmembrane region" description="Helical" evidence="1">
    <location>
        <begin position="2871"/>
        <end position="2892"/>
    </location>
</feature>
<evidence type="ECO:0000313" key="3">
    <source>
        <dbReference type="EMBL" id="CAK68861.1"/>
    </source>
</evidence>
<accession>A0CDJ4</accession>
<evidence type="ECO:0000313" key="4">
    <source>
        <dbReference type="Proteomes" id="UP000000600"/>
    </source>
</evidence>
<keyword evidence="4" id="KW-1185">Reference proteome</keyword>
<feature type="transmembrane region" description="Helical" evidence="1">
    <location>
        <begin position="2846"/>
        <end position="2865"/>
    </location>
</feature>
<keyword evidence="1" id="KW-1133">Transmembrane helix</keyword>
<sequence length="3018" mass="354502">MLRFISLFLQISLYLFIIDFSFIQQTISDLEVIDEEQSFYKTTNKIQLDENNSYGYEFWFKFNLIPQHSYQEVFEEELITVRYNNQEYSNTFLIFSEWDSHSKQITVLYFLQQTYSGYCTLYVILYVQDQKYNLFSQFIGYQNFEGSWVYTHFGFQRNTNIFQWLYYSSEDRLIQGQVWPIDGVFQDLAETTNIVGGSGKIQFSNQELNLQKIRGRFTPVIFTKGILYKEALPWYLAYIHLPDICTGALFEIVYGIQYLDGTNYLERVMFLKGKKFIIKGWNKLIIKKNQYQDSHLQLMRITTNKVYTENSNIGDKLFQLIYILNTDLNKQSGIQVNAQRITIPFLSFYYDSYFSSFFYNDDLMLKRLSNWVFFSFEQGGQKQQLFKIFFTYDSFSLSFDFGNFYYPYTVYQLADVPLYILIGGDKFSSRFYYQGYVQNLYIQTCLSEQDLYQYYNPQQDYCHPMCKTCNGPNQNNCLTCHDYQNRQYYIGKNICLCKFGFSEVSYSYSCKDIFSQYKKEILGEQQSQECQINLEMNGLQICSSCPEINYRCYDCILNPNDWISNPLCTKDIVYSSLSSSSMLINKRESKDYTLYTLDLEFGFSLCEGCERLCVEDEVGCNHIQGRTHLNEKVMVKCKNEGFYFEDNSCQRCKPQCLICVSLNRCQTCLDGYYQKDGDCFQCQKECTKCLYNDQQKIQCTTCVENYGLIQGSCQKCGSHCISCEQSINRINQNVFLRCLICEDNKKFMISYDQFNCIDNQINHCNYGFIYSSIDRVQNTLMLDQDFITLDTAVFGCAQCEEYYEYDIQNQLCQYNYVEKCKQIILDQGQQICLVFTNYIIIFPYYPSRVYVNDFECDRQLDQCIQCLNLSNIYYCLFCKTGYYADQEGLCVECPKSINCKNCYIQSKKYKDNWKKNIRATFEYFYMNYYVDQSLFTRLNSKPDDEYEILCYDCWEDYEFYNGQCIKACDCVSCVKIDYQNICEVSPYSQDYTSLTVIEGKIIDCSTYCLFCFPLLQEEIRQINPYFQNSVYSYYSNKCLIPNSNFNNLVYDSYLKQYKKCQTHSNCQMEITLNYFLICQNEQTDQKEDSPLLITIEQLFSISNGQRFKEFQNQVFYEYANAQMIENIIINIEVQDSKQCLLPQLSQLSNEFFTNIFSIRNIKLHLFSQNSVEFVVNELSISSFQQIQLENIQFKPYFQRAFRLYINSLIKQQIILKNLNFTNQKQVNSFQIQIMYINNLELHNVRFNEIETNYSYGLIQITQAKSNKLYFKDIKLLNSILFQSVFLYLNYVTLSEIIFEDLQIETEFQYSSLLQYFNSSENDIKMSYVSIQSNLINCQLWLHFMQQNKIELNHFIIQSSYFVQTKLLYLRENTQVSDIQAFQNQFQDQSIILYFINGYSEVSTNQLTIKNVLFQENLCYNNYCLIYAVQEVEASLNQILLEQIYIYFNSRLSQWSVENVEEYETLIYLSLKTIIIDDLELKGDFMSQLDKQIPINQIHINNIVSLQITSIKISNINQPSASYLYQSYKCSKLQQSSTSSKPILMIQSFQNLKLNFFDIYNVVNFNAPIIKILSQNSQVQQLDEKILIQNINFTSNLLLTTQYFNSKSILEISSQQKQNIQIENFISSYNILHEYIQDYSISSSNVLLIESPQSDITMINSYFTSNTVINSSNTQLQIFCNTLQIINSTFIKHNQMDQSMIDVIFNKQFLNDMDVKYFEQLQNYFPIISQTGVGEFHFRNLIIQNIEINSTQGYQGGTFSLYPKNQGVIQVSQSRFINIKSQFSLFDTKGGCFYISLPSFEIDIVIKQCTFSNIWTQNYGSIIFVESVIDHLISLNVVDVFIKNAFSLQGSVIYLKQNKVDLNSINQLVFQNVEIVQEEDNFVGYLAEYMTIPDDQQNQFLENRSLIYSTYSNVSLENFTVLNIFQEMILECNQCEKILIRNLFIYKAKETLALFSIISDQNQIYIYFSNIQFLNVKNQIELFTDLNCNLKKELVNLESGCYSQNQNEQVNLKNNILFYYDDAYLQVLGRCNFNNIQRQIQNQQSLIHISIQSTIQQQIKFVNCLFESIQVSNAIIRVAIQTIPPNFIKLKYIYIQNNQCGQNGCIILESNRNQLSRLLSEEIAKEFERFDSQIKIDQLYCYNNKASNGVCLNIQNLSVYILLSQFYNNTASEYGGSIYFNSNSPGQQLLFKFCQFYNNQAFIAGAIYSNNIINNKWIKEYNYLDKNGCKSFGSTIVYPPMKLGVTFDNYNTIYYPITLHEGQNIKIDQIQFNKKLEQNYFNLPSGCVLNSYQTVTEDNLYINNNITFRLIGFDSNDEIMKNLEDSSCSIYDRIVDLQKVDEIFQVSELVSTSVNIKSIKFNNNSKDYNLDTVVLNSKAINNITNTLQLIFFCPSIQTQKVNSEYPYNIISTHSQYYLEINIVTLGCQLGEIQNQLTGACQQCDASQGFYSVLLNQILCDVQDDTTTAEVKPASLKLLQGYWRPEYDNRYITQCSNKVENCKGGWDVGYNSCEEGYFGALCEQCDIYNIRGDGRYSNTESYQCGECQPDYQSALYAILLNLWNLFSIIFSVKSSQTSILNQVNKKNQIAVSTFLKIFINYFQLLFVVSTFQLPIPYQITILLGFMGNPVRVISYSLDCSLVDKIAIDIIYFRMIQQILYPFIYLFIMSTAYLIYALYTKNKINFSYFYIAISYLVLYYSPQILSSLINLMSYRVISNISWVQADVSFQYDTYKHFQWIYILCTPLLIFLLISISSLFFLLFKKRNNLKKIRSLLYLGYLYLEYNTGSYFWEFVKLMLKILIVVVLTFLQERIIIKGCICFLILALYKSCISRYKPYKLRNINNIDQWASFVCLVSILLGMLLRVAYEIQLDIFPQIIYFFLAFLNIAFTLYLLNLIFQSYMRQYSEQLDEVKEFIKRTFPQLDKIKLCKKLLQNSSIVRNKAKMDLKRIASSVIQKSQQFNKSKLLMSKQQQAASIESRVQLQTVDDQMKTSLQLLQKIDLRRAFFHRQSLQNIQNEET</sequence>
<dbReference type="InterPro" id="IPR009030">
    <property type="entry name" value="Growth_fac_rcpt_cys_sf"/>
</dbReference>
<dbReference type="HOGENOM" id="CLU_000411_0_0_1"/>
<keyword evidence="1" id="KW-0472">Membrane</keyword>
<dbReference type="InterPro" id="IPR006212">
    <property type="entry name" value="Furin_repeat"/>
</dbReference>
<organism evidence="3 4">
    <name type="scientific">Paramecium tetraurelia</name>
    <dbReference type="NCBI Taxonomy" id="5888"/>
    <lineage>
        <taxon>Eukaryota</taxon>
        <taxon>Sar</taxon>
        <taxon>Alveolata</taxon>
        <taxon>Ciliophora</taxon>
        <taxon>Intramacronucleata</taxon>
        <taxon>Oligohymenophorea</taxon>
        <taxon>Peniculida</taxon>
        <taxon>Parameciidae</taxon>
        <taxon>Paramecium</taxon>
    </lineage>
</organism>
<feature type="transmembrane region" description="Helical" evidence="1">
    <location>
        <begin position="2656"/>
        <end position="2676"/>
    </location>
</feature>
<reference evidence="3 4" key="1">
    <citation type="journal article" date="2006" name="Nature">
        <title>Global trends of whole-genome duplications revealed by the ciliate Paramecium tetraurelia.</title>
        <authorList>
            <consortium name="Genoscope"/>
            <person name="Aury J.-M."/>
            <person name="Jaillon O."/>
            <person name="Duret L."/>
            <person name="Noel B."/>
            <person name="Jubin C."/>
            <person name="Porcel B.M."/>
            <person name="Segurens B."/>
            <person name="Daubin V."/>
            <person name="Anthouard V."/>
            <person name="Aiach N."/>
            <person name="Arnaiz O."/>
            <person name="Billaut A."/>
            <person name="Beisson J."/>
            <person name="Blanc I."/>
            <person name="Bouhouche K."/>
            <person name="Camara F."/>
            <person name="Duharcourt S."/>
            <person name="Guigo R."/>
            <person name="Gogendeau D."/>
            <person name="Katinka M."/>
            <person name="Keller A.-M."/>
            <person name="Kissmehl R."/>
            <person name="Klotz C."/>
            <person name="Koll F."/>
            <person name="Le Moue A."/>
            <person name="Lepere C."/>
            <person name="Malinsky S."/>
            <person name="Nowacki M."/>
            <person name="Nowak J.K."/>
            <person name="Plattner H."/>
            <person name="Poulain J."/>
            <person name="Ruiz F."/>
            <person name="Serrano V."/>
            <person name="Zagulski M."/>
            <person name="Dessen P."/>
            <person name="Betermier M."/>
            <person name="Weissenbach J."/>
            <person name="Scarpelli C."/>
            <person name="Schachter V."/>
            <person name="Sperling L."/>
            <person name="Meyer E."/>
            <person name="Cohen J."/>
            <person name="Wincker P."/>
        </authorList>
    </citation>
    <scope>NUCLEOTIDE SEQUENCE [LARGE SCALE GENOMIC DNA]</scope>
    <source>
        <strain evidence="3 4">Stock d4-2</strain>
    </source>
</reference>
<feature type="transmembrane region" description="Helical" evidence="1">
    <location>
        <begin position="2736"/>
        <end position="2760"/>
    </location>
</feature>
<dbReference type="OrthoDB" id="297942at2759"/>
<gene>
    <name evidence="3" type="ORF">GSPATT00007072001</name>
</gene>
<proteinExistence type="predicted"/>
<feature type="transmembrane region" description="Helical" evidence="1">
    <location>
        <begin position="2591"/>
        <end position="2613"/>
    </location>
</feature>
<evidence type="ECO:0008006" key="5">
    <source>
        <dbReference type="Google" id="ProtNLM"/>
    </source>
</evidence>
<dbReference type="SMART" id="SM00261">
    <property type="entry name" value="FU"/>
    <property type="match status" value="3"/>
</dbReference>
<feature type="transmembrane region" description="Helical" evidence="1">
    <location>
        <begin position="2772"/>
        <end position="2792"/>
    </location>
</feature>
<feature type="transmembrane region" description="Helical" evidence="1">
    <location>
        <begin position="2798"/>
        <end position="2825"/>
    </location>
</feature>
<feature type="transmembrane region" description="Helical" evidence="1">
    <location>
        <begin position="2683"/>
        <end position="2702"/>
    </location>
</feature>
<feature type="signal peptide" evidence="2">
    <location>
        <begin position="1"/>
        <end position="23"/>
    </location>
</feature>
<dbReference type="InParanoid" id="A0CDJ4"/>
<evidence type="ECO:0000256" key="2">
    <source>
        <dbReference type="SAM" id="SignalP"/>
    </source>
</evidence>
<dbReference type="GeneID" id="5022043"/>
<dbReference type="OMA" id="IHISIQS"/>
<protein>
    <recommendedName>
        <fullName evidence="5">TNFR-Cys domain-containing protein</fullName>
    </recommendedName>
</protein>
<dbReference type="CDD" id="cd00064">
    <property type="entry name" value="FU"/>
    <property type="match status" value="1"/>
</dbReference>
<name>A0CDJ4_PARTE</name>
<keyword evidence="1" id="KW-0812">Transmembrane</keyword>
<dbReference type="PANTHER" id="PTHR11319">
    <property type="entry name" value="G PROTEIN-COUPLED RECEPTOR-RELATED"/>
    <property type="match status" value="1"/>
</dbReference>
<dbReference type="EMBL" id="CT868063">
    <property type="protein sequence ID" value="CAK68861.1"/>
    <property type="molecule type" value="Genomic_DNA"/>
</dbReference>
<dbReference type="KEGG" id="ptm:GSPATT00007072001"/>
<feature type="transmembrane region" description="Helical" evidence="1">
    <location>
        <begin position="2552"/>
        <end position="2570"/>
    </location>
</feature>
<dbReference type="Proteomes" id="UP000000600">
    <property type="component" value="Unassembled WGS sequence"/>
</dbReference>
<dbReference type="eggNOG" id="KOG3525">
    <property type="taxonomic scope" value="Eukaryota"/>
</dbReference>